<keyword evidence="2" id="KW-1185">Reference proteome</keyword>
<evidence type="ECO:0000313" key="1">
    <source>
        <dbReference type="EMBL" id="GFH41305.1"/>
    </source>
</evidence>
<name>A0A6A0B992_9LACT</name>
<dbReference type="EMBL" id="BLLH01000011">
    <property type="protein sequence ID" value="GFH41305.1"/>
    <property type="molecule type" value="Genomic_DNA"/>
</dbReference>
<accession>A0A6A0B992</accession>
<gene>
    <name evidence="1" type="ORF">Hs20B_17030</name>
</gene>
<comment type="caution">
    <text evidence="1">The sequence shown here is derived from an EMBL/GenBank/DDBJ whole genome shotgun (WGS) entry which is preliminary data.</text>
</comment>
<sequence>MVVAESLDKRAEKAVQMMIDNKAVVRGNIGEHGDLILPETVSDDIKDWVDNG</sequence>
<proteinExistence type="predicted"/>
<dbReference type="Proteomes" id="UP000475928">
    <property type="component" value="Unassembled WGS sequence"/>
</dbReference>
<organism evidence="1 2">
    <name type="scientific">Pseudolactococcus insecticola</name>
    <dbReference type="NCBI Taxonomy" id="2709158"/>
    <lineage>
        <taxon>Bacteria</taxon>
        <taxon>Bacillati</taxon>
        <taxon>Bacillota</taxon>
        <taxon>Bacilli</taxon>
        <taxon>Lactobacillales</taxon>
        <taxon>Streptococcaceae</taxon>
        <taxon>Pseudolactococcus</taxon>
    </lineage>
</organism>
<dbReference type="AlphaFoldDB" id="A0A6A0B992"/>
<evidence type="ECO:0000313" key="2">
    <source>
        <dbReference type="Proteomes" id="UP000475928"/>
    </source>
</evidence>
<protein>
    <submittedName>
        <fullName evidence="1">Uncharacterized protein</fullName>
    </submittedName>
</protein>
<reference evidence="1 2" key="1">
    <citation type="submission" date="2020-02" db="EMBL/GenBank/DDBJ databases">
        <title>Draft genome sequence of Lactococcus sp. Hs20B0-1.</title>
        <authorList>
            <person name="Noda S."/>
            <person name="Yuki M."/>
            <person name="Ohkuma M."/>
        </authorList>
    </citation>
    <scope>NUCLEOTIDE SEQUENCE [LARGE SCALE GENOMIC DNA]</scope>
    <source>
        <strain evidence="1 2">Hs20B0-1</strain>
    </source>
</reference>
<dbReference type="RefSeq" id="WP_172357660.1">
    <property type="nucleotide sequence ID" value="NZ_BLLH01000011.1"/>
</dbReference>